<gene>
    <name evidence="2" type="ORF">LTR62_001286</name>
</gene>
<sequence length="151" mass="16552">MAPWLHLVEAFLVQQLLRTPAFHRGVEKVAKTVHRVRHGTPAEEMGGTKIDQPSQSGYVQHFLDELKTQLGNETKSINGGSGQAGVNMDSRAMGHGGVKSKVEQQAAEVDAVNAEAAWRDAQQNAMQPKQQGFLSEYSNALRQQMKGDKKS</sequence>
<feature type="region of interest" description="Disordered" evidence="1">
    <location>
        <begin position="72"/>
        <end position="99"/>
    </location>
</feature>
<dbReference type="Pfam" id="PF10906">
    <property type="entry name" value="Mrx7"/>
    <property type="match status" value="1"/>
</dbReference>
<evidence type="ECO:0000313" key="2">
    <source>
        <dbReference type="EMBL" id="KAK5107425.1"/>
    </source>
</evidence>
<protein>
    <submittedName>
        <fullName evidence="2">Uncharacterized protein</fullName>
    </submittedName>
</protein>
<reference evidence="2" key="1">
    <citation type="submission" date="2023-08" db="EMBL/GenBank/DDBJ databases">
        <title>Black Yeasts Isolated from many extreme environments.</title>
        <authorList>
            <person name="Coleine C."/>
            <person name="Stajich J.E."/>
            <person name="Selbmann L."/>
        </authorList>
    </citation>
    <scope>NUCLEOTIDE SEQUENCE</scope>
    <source>
        <strain evidence="2">CCFEE 5401</strain>
    </source>
</reference>
<organism evidence="2 3">
    <name type="scientific">Meristemomyces frigidus</name>
    <dbReference type="NCBI Taxonomy" id="1508187"/>
    <lineage>
        <taxon>Eukaryota</taxon>
        <taxon>Fungi</taxon>
        <taxon>Dikarya</taxon>
        <taxon>Ascomycota</taxon>
        <taxon>Pezizomycotina</taxon>
        <taxon>Dothideomycetes</taxon>
        <taxon>Dothideomycetidae</taxon>
        <taxon>Mycosphaerellales</taxon>
        <taxon>Teratosphaeriaceae</taxon>
        <taxon>Meristemomyces</taxon>
    </lineage>
</organism>
<feature type="compositionally biased region" description="Polar residues" evidence="1">
    <location>
        <begin position="121"/>
        <end position="142"/>
    </location>
</feature>
<proteinExistence type="predicted"/>
<name>A0AAN7T9G3_9PEZI</name>
<evidence type="ECO:0000313" key="3">
    <source>
        <dbReference type="Proteomes" id="UP001310890"/>
    </source>
</evidence>
<feature type="region of interest" description="Disordered" evidence="1">
    <location>
        <begin position="121"/>
        <end position="151"/>
    </location>
</feature>
<dbReference type="InterPro" id="IPR020301">
    <property type="entry name" value="Mrx7"/>
</dbReference>
<comment type="caution">
    <text evidence="2">The sequence shown here is derived from an EMBL/GenBank/DDBJ whole genome shotgun (WGS) entry which is preliminary data.</text>
</comment>
<accession>A0AAN7T9G3</accession>
<dbReference type="EMBL" id="JAVRRL010000122">
    <property type="protein sequence ID" value="KAK5107425.1"/>
    <property type="molecule type" value="Genomic_DNA"/>
</dbReference>
<evidence type="ECO:0000256" key="1">
    <source>
        <dbReference type="SAM" id="MobiDB-lite"/>
    </source>
</evidence>
<dbReference type="Proteomes" id="UP001310890">
    <property type="component" value="Unassembled WGS sequence"/>
</dbReference>
<dbReference type="AlphaFoldDB" id="A0AAN7T9G3"/>